<evidence type="ECO:0000313" key="6">
    <source>
        <dbReference type="EMBL" id="WZW88587.1"/>
    </source>
</evidence>
<keyword evidence="7" id="KW-1185">Reference proteome</keyword>
<feature type="domain" description="Type VI secretion system component TssM1 helical" evidence="5">
    <location>
        <begin position="970"/>
        <end position="1032"/>
    </location>
</feature>
<gene>
    <name evidence="6" type="primary">tssM</name>
    <name evidence="6" type="ORF">WMO13_04160</name>
</gene>
<dbReference type="PANTHER" id="PTHR36153:SF5">
    <property type="entry name" value="EXPORTED PROTEIN"/>
    <property type="match status" value="1"/>
</dbReference>
<dbReference type="InterPro" id="IPR009612">
    <property type="entry name" value="IcmF-rel"/>
</dbReference>
<dbReference type="Pfam" id="PF14331">
    <property type="entry name" value="IcmF-related_N"/>
    <property type="match status" value="1"/>
</dbReference>
<evidence type="ECO:0000259" key="4">
    <source>
        <dbReference type="Pfam" id="PF14331"/>
    </source>
</evidence>
<dbReference type="Pfam" id="PF21070">
    <property type="entry name" value="IcmF_helical"/>
    <property type="match status" value="1"/>
</dbReference>
<evidence type="ECO:0000256" key="1">
    <source>
        <dbReference type="SAM" id="Phobius"/>
    </source>
</evidence>
<protein>
    <submittedName>
        <fullName evidence="6">Type VI secretion system membrane subunit TssM</fullName>
    </submittedName>
</protein>
<dbReference type="Pfam" id="PF06761">
    <property type="entry name" value="IcmF-related"/>
    <property type="match status" value="1"/>
</dbReference>
<dbReference type="Proteomes" id="UP001449178">
    <property type="component" value="Chromosome"/>
</dbReference>
<organism evidence="6 7">
    <name type="scientific">Ignatzschineria larvae DSM 13226</name>
    <dbReference type="NCBI Taxonomy" id="1111732"/>
    <lineage>
        <taxon>Bacteria</taxon>
        <taxon>Pseudomonadati</taxon>
        <taxon>Pseudomonadota</taxon>
        <taxon>Gammaproteobacteria</taxon>
        <taxon>Cardiobacteriales</taxon>
        <taxon>Ignatzschineriaceae</taxon>
        <taxon>Ignatzschineria</taxon>
    </lineage>
</organism>
<evidence type="ECO:0000259" key="2">
    <source>
        <dbReference type="Pfam" id="PF06744"/>
    </source>
</evidence>
<feature type="transmembrane region" description="Helical" evidence="1">
    <location>
        <begin position="21"/>
        <end position="47"/>
    </location>
</feature>
<dbReference type="InterPro" id="IPR053156">
    <property type="entry name" value="T6SS_TssM-like"/>
</dbReference>
<reference evidence="6 7" key="1">
    <citation type="submission" date="2024-03" db="EMBL/GenBank/DDBJ databases">
        <title>Complete Genome Sequence and Annotation of Ignatzschineria larvae DSM 13226.</title>
        <authorList>
            <person name="Cantrell E."/>
            <person name="Burcham Z.M."/>
        </authorList>
    </citation>
    <scope>NUCLEOTIDE SEQUENCE [LARGE SCALE GENOMIC DNA]</scope>
    <source>
        <strain evidence="6 7">DSM 13226</strain>
    </source>
</reference>
<sequence length="1201" mass="138837">MRRFFSRELQFLNPILKFWRLIAPYLKSAVPALLLLLFIAVHLFVWWKGPSFVIAEEKPLSTITSRVLFSIAFTLLVSIVVGFLQRKEVRQYYRDRQKEELLNTDIKAKYLRKQKEELDDLMVHFKENYQRENHLYDLPWYLVLGYGESGKTSLLQASGQEFLFTSMLDASNFKSENPYSYNWWFTDEALFIDPDSELLSQRALKKLAETDSDPQLARHLWLHFLEWLGDTRPQRPLNGIVMVVDLPDLINTTVINRRAQAGTLRARIQEVIAMISSQLPVYIVFSKMDQLQGFKEFFKHLKKEDREKLLGFTFSIEASKDSKQWLVDFEIQYQLFMTRIKASLPKAMIDNFNENERASLYSFYQQLAGIEQILHQFLKEVLISDKYTMQPLIRGVYFTSVYQQGAPSNIFIKEIVKRYNLDHFAIRAQDNRYSKPHFIKDLFHSVILKESGLATDNHLEQARKQRILKRSLMTGVSIAAIFLLFVNYFYFSNKSSLAKVTKKVEEYSQIANASDAIDPTGKVMLPELNILRDATLELGDYHTQTFYSDLGLNQSKKVGKAVEETYLRLLNYRYLRHLMAGIAQALTLAEPESDEQLKLLRVFHMLTQKKARQPGIVKNYFADYWQRFYAGDATTQISLMNHLDYSLQHTDLGGERARNVQEAENVLVPYDSLIKSTQADLRKIPMEQRIYRSFKYYGLARYETPLDLRTEIGPAFDIIFDTNLDNRTTEIPMIFTKKGLDQYYTVQTDRVYELALVDDWIIGQRDDVSYTNEDLEWFKTKIREYYGADYVANWRQALNALHVKKFENISDGVLVLDSVLGGSQPFQRLLSTINENTHLFANLPEDNEARAELEKSHSYALASKVNRDFSKLNMLTKSVASTEEDGIAPIFNTEVMDHIQNVHSQLKAIQDAPNSGQLALITAKNRINLNDSDPIYALSRVASKLPAPMNNIVSRLATESWNVILEAALAEVDKKWNEKVYYEFSTVLADKYPFNKDAKIDVSLDEFIHFFGKEGTITQFYQNDLAPFLNEQLMVDNGNESLIKDSVRNQLEMAEQIRQAFFNQQGVLGIEFMIAPVSMGHQVQRSVLNIEGQYVVYTHGPKHGYSLVWPNTISTPSHETVVRLTMTGGRQSQRTLTYQGPWAIFRMLDNGQITSLDSHTLSITYNLSGIPMRYELTAFGDINPFTVSLLRNFYLSPSLYK</sequence>
<dbReference type="InterPro" id="IPR027417">
    <property type="entry name" value="P-loop_NTPase"/>
</dbReference>
<feature type="domain" description="IcmF-related" evidence="3">
    <location>
        <begin position="525"/>
        <end position="837"/>
    </location>
</feature>
<keyword evidence="1" id="KW-0812">Transmembrane</keyword>
<evidence type="ECO:0000259" key="3">
    <source>
        <dbReference type="Pfam" id="PF06761"/>
    </source>
</evidence>
<accession>A0ABZ3C1R3</accession>
<feature type="transmembrane region" description="Helical" evidence="1">
    <location>
        <begin position="472"/>
        <end position="491"/>
    </location>
</feature>
<dbReference type="InterPro" id="IPR017731">
    <property type="entry name" value="TssM1-like"/>
</dbReference>
<dbReference type="NCBIfam" id="TIGR03348">
    <property type="entry name" value="VI_IcmF"/>
    <property type="match status" value="1"/>
</dbReference>
<feature type="domain" description="Type VI secretion system component TssM1 N-terminal" evidence="4">
    <location>
        <begin position="218"/>
        <end position="468"/>
    </location>
</feature>
<dbReference type="SUPFAM" id="SSF52540">
    <property type="entry name" value="P-loop containing nucleoside triphosphate hydrolases"/>
    <property type="match status" value="1"/>
</dbReference>
<dbReference type="EMBL" id="CP150637">
    <property type="protein sequence ID" value="WZW88587.1"/>
    <property type="molecule type" value="Genomic_DNA"/>
</dbReference>
<feature type="domain" description="Type VI secretion system IcmF C-terminal" evidence="2">
    <location>
        <begin position="1072"/>
        <end position="1178"/>
    </location>
</feature>
<dbReference type="InterPro" id="IPR010623">
    <property type="entry name" value="IcmF_C"/>
</dbReference>
<keyword evidence="1" id="KW-1133">Transmembrane helix</keyword>
<dbReference type="RefSeq" id="WP_051396176.1">
    <property type="nucleotide sequence ID" value="NZ_AZOD01000012.1"/>
</dbReference>
<dbReference type="InterPro" id="IPR048677">
    <property type="entry name" value="TssM1_hel"/>
</dbReference>
<dbReference type="Pfam" id="PF06744">
    <property type="entry name" value="IcmF_C"/>
    <property type="match status" value="1"/>
</dbReference>
<proteinExistence type="predicted"/>
<evidence type="ECO:0000259" key="5">
    <source>
        <dbReference type="Pfam" id="PF21070"/>
    </source>
</evidence>
<dbReference type="PANTHER" id="PTHR36153">
    <property type="entry name" value="INNER MEMBRANE PROTEIN-RELATED"/>
    <property type="match status" value="1"/>
</dbReference>
<name>A0ABZ3C1R3_9GAMM</name>
<evidence type="ECO:0000313" key="7">
    <source>
        <dbReference type="Proteomes" id="UP001449178"/>
    </source>
</evidence>
<keyword evidence="1" id="KW-0472">Membrane</keyword>
<dbReference type="InterPro" id="IPR025743">
    <property type="entry name" value="TssM1_N"/>
</dbReference>
<feature type="transmembrane region" description="Helical" evidence="1">
    <location>
        <begin position="67"/>
        <end position="84"/>
    </location>
</feature>